<dbReference type="PROSITE" id="PS51847">
    <property type="entry name" value="SMP"/>
    <property type="match status" value="1"/>
</dbReference>
<name>A0A6J5XE20_PRUAR</name>
<dbReference type="EMBL" id="CAEKKB010000005">
    <property type="protein sequence ID" value="CAB4311939.1"/>
    <property type="molecule type" value="Genomic_DNA"/>
</dbReference>
<evidence type="ECO:0000256" key="3">
    <source>
        <dbReference type="ARBA" id="ARBA00022692"/>
    </source>
</evidence>
<dbReference type="Proteomes" id="UP000507245">
    <property type="component" value="Unassembled WGS sequence"/>
</dbReference>
<feature type="domain" description="PH" evidence="10">
    <location>
        <begin position="109"/>
        <end position="195"/>
    </location>
</feature>
<feature type="compositionally biased region" description="Basic and acidic residues" evidence="9">
    <location>
        <begin position="496"/>
        <end position="508"/>
    </location>
</feature>
<evidence type="ECO:0000313" key="12">
    <source>
        <dbReference type="EMBL" id="CAB4311939.1"/>
    </source>
</evidence>
<evidence type="ECO:0000259" key="10">
    <source>
        <dbReference type="PROSITE" id="PS50003"/>
    </source>
</evidence>
<dbReference type="GO" id="GO:0005789">
    <property type="term" value="C:endoplasmic reticulum membrane"/>
    <property type="evidence" value="ECO:0007669"/>
    <property type="project" value="UniProtKB-SubCell"/>
</dbReference>
<dbReference type="PANTHER" id="PTHR13466">
    <property type="entry name" value="TEX2 PROTEIN-RELATED"/>
    <property type="match status" value="1"/>
</dbReference>
<dbReference type="Pfam" id="PF23065">
    <property type="entry name" value="PH_SMPa"/>
    <property type="match status" value="1"/>
</dbReference>
<sequence length="812" mass="90525">MGRGKEVAWVALAAVEVPPSLADGSDMIRRLKIGLGILNSKGTRIRNVELLAVVECWVCGRGCGDFGRGGPGGGAVWVLEPEKVPKNWQEKALREQKRKKEFFEVSPIKKYAKIKNQLLILIESDGSQTAIQLKGCTIEAVSATSLPSRKWAKRFPIKLDSKSTIIYKGSKVFYIYLETSWEKESWCKALRLASSNDKEKLDWFAKLHEEFRCYLTLLNTGHPSLMKHSGGFSSAEPVDRENKIDGSSSKVRMFLKKITKKYSKVGPDNKLSWTSSLGREERKISEKNRTCQDSISFSSLVDASPPVKRAKSFTEGNLAIPPSSTLTHSGSQSHISVISDADSDEKFSTDEATLCWNLLISRLFFDAKSSVEMKKTLKAQIQRTLSNMRTPSYIGEVICTDINTGNLPPYIHGMKVLPTDMNDVWALEVDIGYYGGAVLNVETRLEVRELDFQKGSEDSSPESGSVRDVSTELLEEFEYFGKQLNLAEGTADVLEHKEECDPKPDGSKSSKSNMSSSNYGSRWKSLLNSIAKQVSQVPLSLEIRIASLRGTLRLHIKPPPSDRLWFAFTSMPDIDFSLDSSVGDHKITSGRIALFLISRLKTAIRETLVLPNFESVCIPWMLAEKDDWLPRTVAPFIWLNQECVNDPTTVCEGPICQPTEGKYKTEANKGTSSDHSQPKDKKLKKAESIGQPIGESSDALVFSVSSNDPSAGSTDATVQELRTPLLGNGEPEDTFKHKLGKTTESQSPSPSRSTILLDKENHTIEEDESRQKRMGRKARMLDLGKKMGEKLEEKRRHIEEKSRNIVEKMRGP</sequence>
<feature type="compositionally biased region" description="Basic and acidic residues" evidence="9">
    <location>
        <begin position="779"/>
        <end position="812"/>
    </location>
</feature>
<organism evidence="12 13">
    <name type="scientific">Prunus armeniaca</name>
    <name type="common">Apricot</name>
    <name type="synonym">Armeniaca vulgaris</name>
    <dbReference type="NCBI Taxonomy" id="36596"/>
    <lineage>
        <taxon>Eukaryota</taxon>
        <taxon>Viridiplantae</taxon>
        <taxon>Streptophyta</taxon>
        <taxon>Embryophyta</taxon>
        <taxon>Tracheophyta</taxon>
        <taxon>Spermatophyta</taxon>
        <taxon>Magnoliopsida</taxon>
        <taxon>eudicotyledons</taxon>
        <taxon>Gunneridae</taxon>
        <taxon>Pentapetalae</taxon>
        <taxon>rosids</taxon>
        <taxon>fabids</taxon>
        <taxon>Rosales</taxon>
        <taxon>Rosaceae</taxon>
        <taxon>Amygdaloideae</taxon>
        <taxon>Amygdaleae</taxon>
        <taxon>Prunus</taxon>
    </lineage>
</organism>
<evidence type="ECO:0000256" key="8">
    <source>
        <dbReference type="ARBA" id="ARBA00023136"/>
    </source>
</evidence>
<evidence type="ECO:0000313" key="13">
    <source>
        <dbReference type="Proteomes" id="UP000507245"/>
    </source>
</evidence>
<keyword evidence="5" id="KW-1133">Transmembrane helix</keyword>
<keyword evidence="6" id="KW-0445">Lipid transport</keyword>
<evidence type="ECO:0000256" key="4">
    <source>
        <dbReference type="ARBA" id="ARBA00022824"/>
    </source>
</evidence>
<dbReference type="Gene3D" id="2.30.29.30">
    <property type="entry name" value="Pleckstrin-homology domain (PH domain)/Phosphotyrosine-binding domain (PTB)"/>
    <property type="match status" value="1"/>
</dbReference>
<dbReference type="InterPro" id="IPR001849">
    <property type="entry name" value="PH_domain"/>
</dbReference>
<evidence type="ECO:0000259" key="11">
    <source>
        <dbReference type="PROSITE" id="PS51847"/>
    </source>
</evidence>
<evidence type="ECO:0008006" key="14">
    <source>
        <dbReference type="Google" id="ProtNLM"/>
    </source>
</evidence>
<dbReference type="InterPro" id="IPR057080">
    <property type="entry name" value="PH_SMPa"/>
</dbReference>
<feature type="domain" description="SMP-LTD" evidence="11">
    <location>
        <begin position="350"/>
        <end position="619"/>
    </location>
</feature>
<comment type="subcellular location">
    <subcellularLocation>
        <location evidence="1">Endoplasmic reticulum membrane</location>
    </subcellularLocation>
</comment>
<evidence type="ECO:0000256" key="2">
    <source>
        <dbReference type="ARBA" id="ARBA00022448"/>
    </source>
</evidence>
<gene>
    <name evidence="12" type="ORF">ORAREDHAP_LOCUS34200</name>
</gene>
<evidence type="ECO:0000256" key="5">
    <source>
        <dbReference type="ARBA" id="ARBA00022989"/>
    </source>
</evidence>
<keyword evidence="13" id="KW-1185">Reference proteome</keyword>
<dbReference type="CDD" id="cd21675">
    <property type="entry name" value="SMP_TEX2"/>
    <property type="match status" value="1"/>
</dbReference>
<dbReference type="SUPFAM" id="SSF50729">
    <property type="entry name" value="PH domain-like"/>
    <property type="match status" value="1"/>
</dbReference>
<feature type="region of interest" description="Disordered" evidence="9">
    <location>
        <begin position="722"/>
        <end position="812"/>
    </location>
</feature>
<keyword evidence="8" id="KW-0472">Membrane</keyword>
<dbReference type="InterPro" id="IPR011993">
    <property type="entry name" value="PH-like_dom_sf"/>
</dbReference>
<keyword evidence="7" id="KW-0446">Lipid-binding</keyword>
<reference evidence="13" key="1">
    <citation type="journal article" date="2020" name="Genome Biol.">
        <title>Gamete binning: chromosome-level and haplotype-resolved genome assembly enabled by high-throughput single-cell sequencing of gamete genomes.</title>
        <authorList>
            <person name="Campoy J.A."/>
            <person name="Sun H."/>
            <person name="Goel M."/>
            <person name="Jiao W.-B."/>
            <person name="Folz-Donahue K."/>
            <person name="Wang N."/>
            <person name="Rubio M."/>
            <person name="Liu C."/>
            <person name="Kukat C."/>
            <person name="Ruiz D."/>
            <person name="Huettel B."/>
            <person name="Schneeberger K."/>
        </authorList>
    </citation>
    <scope>NUCLEOTIDE SEQUENCE [LARGE SCALE GENOMIC DNA]</scope>
    <source>
        <strain evidence="13">cv. Rojo Pasion</strain>
    </source>
</reference>
<keyword evidence="4" id="KW-0256">Endoplasmic reticulum</keyword>
<dbReference type="PANTHER" id="PTHR13466:SF0">
    <property type="entry name" value="SMP-LTD DOMAIN-CONTAINING PROTEIN"/>
    <property type="match status" value="1"/>
</dbReference>
<evidence type="ECO:0000256" key="7">
    <source>
        <dbReference type="ARBA" id="ARBA00023121"/>
    </source>
</evidence>
<evidence type="ECO:0000256" key="1">
    <source>
        <dbReference type="ARBA" id="ARBA00004586"/>
    </source>
</evidence>
<evidence type="ECO:0000256" key="9">
    <source>
        <dbReference type="SAM" id="MobiDB-lite"/>
    </source>
</evidence>
<keyword evidence="3" id="KW-0812">Transmembrane</keyword>
<proteinExistence type="predicted"/>
<dbReference type="PROSITE" id="PS50003">
    <property type="entry name" value="PH_DOMAIN"/>
    <property type="match status" value="1"/>
</dbReference>
<feature type="region of interest" description="Disordered" evidence="9">
    <location>
        <begin position="496"/>
        <end position="516"/>
    </location>
</feature>
<protein>
    <recommendedName>
        <fullName evidence="14">SMP-LTD domain-containing protein</fullName>
    </recommendedName>
</protein>
<keyword evidence="2" id="KW-0813">Transport</keyword>
<evidence type="ECO:0000256" key="6">
    <source>
        <dbReference type="ARBA" id="ARBA00023055"/>
    </source>
</evidence>
<dbReference type="AlphaFoldDB" id="A0A6J5XE20"/>
<feature type="compositionally biased region" description="Polar residues" evidence="9">
    <location>
        <begin position="742"/>
        <end position="754"/>
    </location>
</feature>
<dbReference type="GO" id="GO:0008289">
    <property type="term" value="F:lipid binding"/>
    <property type="evidence" value="ECO:0007669"/>
    <property type="project" value="UniProtKB-KW"/>
</dbReference>
<dbReference type="OrthoDB" id="26740at2759"/>
<accession>A0A6J5XE20</accession>
<dbReference type="InterPro" id="IPR031468">
    <property type="entry name" value="SMP_LBD"/>
</dbReference>
<dbReference type="GO" id="GO:0006869">
    <property type="term" value="P:lipid transport"/>
    <property type="evidence" value="ECO:0007669"/>
    <property type="project" value="UniProtKB-KW"/>
</dbReference>
<feature type="region of interest" description="Disordered" evidence="9">
    <location>
        <begin position="662"/>
        <end position="690"/>
    </location>
</feature>